<dbReference type="SUPFAM" id="SSF52540">
    <property type="entry name" value="P-loop containing nucleoside triphosphate hydrolases"/>
    <property type="match status" value="1"/>
</dbReference>
<reference evidence="2 3" key="1">
    <citation type="submission" date="2017-06" db="EMBL/GenBank/DDBJ databases">
        <authorList>
            <person name="Kim H.J."/>
            <person name="Triplett B.A."/>
        </authorList>
    </citation>
    <scope>NUCLEOTIDE SEQUENCE [LARGE SCALE GENOMIC DNA]</scope>
    <source>
        <strain evidence="2 3">DSM 43151</strain>
    </source>
</reference>
<dbReference type="OrthoDB" id="3884789at2"/>
<proteinExistence type="predicted"/>
<evidence type="ECO:0008006" key="4">
    <source>
        <dbReference type="Google" id="ProtNLM"/>
    </source>
</evidence>
<protein>
    <recommendedName>
        <fullName evidence="4">AAA ATPase domain-containing protein</fullName>
    </recommendedName>
</protein>
<dbReference type="InterPro" id="IPR027417">
    <property type="entry name" value="P-loop_NTPase"/>
</dbReference>
<dbReference type="Proteomes" id="UP000198415">
    <property type="component" value="Unassembled WGS sequence"/>
</dbReference>
<dbReference type="RefSeq" id="WP_089292081.1">
    <property type="nucleotide sequence ID" value="NZ_BOMU01000030.1"/>
</dbReference>
<name>A0A238W813_9ACTN</name>
<organism evidence="2 3">
    <name type="scientific">Actinoplanes regularis</name>
    <dbReference type="NCBI Taxonomy" id="52697"/>
    <lineage>
        <taxon>Bacteria</taxon>
        <taxon>Bacillati</taxon>
        <taxon>Actinomycetota</taxon>
        <taxon>Actinomycetes</taxon>
        <taxon>Micromonosporales</taxon>
        <taxon>Micromonosporaceae</taxon>
        <taxon>Actinoplanes</taxon>
    </lineage>
</organism>
<gene>
    <name evidence="2" type="ORF">SAMN06264365_102244</name>
</gene>
<accession>A0A238W813</accession>
<feature type="region of interest" description="Disordered" evidence="1">
    <location>
        <begin position="520"/>
        <end position="540"/>
    </location>
</feature>
<evidence type="ECO:0000256" key="1">
    <source>
        <dbReference type="SAM" id="MobiDB-lite"/>
    </source>
</evidence>
<evidence type="ECO:0000313" key="3">
    <source>
        <dbReference type="Proteomes" id="UP000198415"/>
    </source>
</evidence>
<dbReference type="EMBL" id="FZNR01000002">
    <property type="protein sequence ID" value="SNR42557.1"/>
    <property type="molecule type" value="Genomic_DNA"/>
</dbReference>
<feature type="compositionally biased region" description="Basic and acidic residues" evidence="1">
    <location>
        <begin position="528"/>
        <end position="540"/>
    </location>
</feature>
<keyword evidence="3" id="KW-1185">Reference proteome</keyword>
<evidence type="ECO:0000313" key="2">
    <source>
        <dbReference type="EMBL" id="SNR42557.1"/>
    </source>
</evidence>
<sequence length="1588" mass="174268">MSAEARRLDEVVRLLRSGQSLEEIQRAGLPESWRLALRVCAAAGTFDRDLYERLRTRHIAPDAPALDDLAGRNLIEAVGGDPPTWQVARADAASWMAEWQAEPRVLAEVEAEIAAWHVSPAERLRHLLVADPAAAMELFDAEFRVADRDRDFARCQDLIDVLGDPQRITYAGPEVAELRLERAGYLRARLFWSGAWSRSAQFLEPDGLAERADALLGGAAERVWQIFAPTGTGKTVQLQWLVARRCVPARYDIPCARVDFDLVDPVVAARYPWLLLLEIAEQLERRWARRVFERLDRFSSYRGMLDRQDAEPGRAAMRGLAAQEQHAIDRTVSEIFVRRFNDAAGARPVLLVVDTLEEVLLGADPDELLRMLARIVARCPSLRLVLAGRYDLRERAAAGLAGFGPVQSIALGDFSPEQTGRYLRELRHITDERLCTAVVERTGGHPFLVAMFADLIEEEPGTSPEDLRNYRDPALRLLIDRVIRRIPDHDVRWLVRYGVVPRRLHRNDLIEVMRPFLERNRQGPNDLDDPRQDEHHLSGRDDIFPFRSSEVDPARLERAWRRLLDYAAQRSWVSEPARDGRLVTFHQKVRAPMRELIARQPVARRLHLAFRDRFDRLAGEHPQAPAPFQRESFYHRVQLGEADAAGYWDARIRNRRAAGDLDGLAELARDVLSDDYVDADGVPLRRADGSPLVSHETVERAFVWLAYATVEQARQAGATRADPLWAAAEGFLSRAAAVRGGAAAATGGLATAMHAATLHIRGRSAEAAALVENALPDASEDDRIDLLRVRADAVGSASGAIFAEALALAERRRPDQVEPLALALARDAEAAGRFDRALGWCRRAGARGSFRARLREAELLIAAYQPGVALEVLTGIQPAGPAERSAACRVQARAHARLGDSTAALDALAAARKAADEVPGGGGAALVAEVRQDRGVLLGDLLQLDEAEYELKKAAASWTAAGFTEGHPECAYLHHRFLVRQVGDLRAAAALLRPAVAEGDRIGMLWDELTAERLDADRPQPVEGPPRFVAAVIAARLARSWAAHRHLIDPLLEAMERISPPSARLGVLAELARCADPVPASDVERLRPLLTWPPDRPDDAPAQLPWLAILERLAGNRERAARVLAGLPAAHPDPLLGRPLLAVGGGALPNRAVLLADSRYPLLRAVGLATEAAPELAEEAVSLCRGVSWPSRWSADIYRWAAVQLGDPRLRAAAIDLDWRLGRMFGGPEPERLVADGPEPVTSPLSWPPDLPRSFYEIQVRLVRDWADLAGDLGRALTGSEAVRLDSDDVLVHGLPWELAPSPGAAAALYRGMPGRSRPVDVRWLQYALNLDEAGIEVDGIMGPETGHALRIEALGLPLRGKQLAELRGRLAADRAARRPVAVVLRAESTGPIAPSSHEDYGYHVADLYHRSGYQVRHSYDLRQAPAALADSPTVLHVCARLDYRDSGPYFAFGGGADDTLEPSDVVRWLRAGRPGREPVLVLDPPYPGSSYDMPWQIMLRNLFAAHVFAEACVPAVFATGLIRTGGGYVETIAAGIARGASPLDAVRAIRPAGLPAGRTLDWKLDDALLAAQSTTVFAAETALLSLE</sequence>